<sequence length="147" mass="16388">MQVSKTKLEEGKIHVYRPLHYLGLAAVALAIFPIFMKAVVALRYFNLSNINILVLITVIAETGERVNADQVQLNTILSIKPGDVIPIDGVVVQGNCDVDEKTLTGEWSHSLTPLQLMDDAIMMMISWILQMELVVHHVAMLIVQVQK</sequence>
<dbReference type="EMBL" id="CP093343">
    <property type="protein sequence ID" value="WOG81749.1"/>
    <property type="molecule type" value="Genomic_DNA"/>
</dbReference>
<keyword evidence="6" id="KW-1185">Reference proteome</keyword>
<accession>A0A166G062</accession>
<reference evidence="5" key="2">
    <citation type="submission" date="2022-03" db="EMBL/GenBank/DDBJ databases">
        <title>Draft title - Genomic analysis of global carrot germplasm unveils the trajectory of domestication and the origin of high carotenoid orange carrot.</title>
        <authorList>
            <person name="Iorizzo M."/>
            <person name="Ellison S."/>
            <person name="Senalik D."/>
            <person name="Macko-Podgorni A."/>
            <person name="Grzebelus D."/>
            <person name="Bostan H."/>
            <person name="Rolling W."/>
            <person name="Curaba J."/>
            <person name="Simon P."/>
        </authorList>
    </citation>
    <scope>NUCLEOTIDE SEQUENCE</scope>
    <source>
        <tissue evidence="5">Leaf</tissue>
    </source>
</reference>
<keyword evidence="2" id="KW-1133">Transmembrane helix</keyword>
<name>A0A166G062_DAUCS</name>
<evidence type="ECO:0000259" key="3">
    <source>
        <dbReference type="Pfam" id="PF00122"/>
    </source>
</evidence>
<dbReference type="PANTHER" id="PTHR48085">
    <property type="entry name" value="CADMIUM/ZINC-TRANSPORTING ATPASE HMA2-RELATED"/>
    <property type="match status" value="1"/>
</dbReference>
<evidence type="ECO:0000256" key="2">
    <source>
        <dbReference type="SAM" id="Phobius"/>
    </source>
</evidence>
<dbReference type="Gramene" id="KZN08397">
    <property type="protein sequence ID" value="KZN08397"/>
    <property type="gene ID" value="DCAR_000943"/>
</dbReference>
<dbReference type="EMBL" id="LNRQ01000001">
    <property type="protein sequence ID" value="KZN08397.1"/>
    <property type="molecule type" value="Genomic_DNA"/>
</dbReference>
<dbReference type="Proteomes" id="UP000077755">
    <property type="component" value="Chromosome 1"/>
</dbReference>
<comment type="similarity">
    <text evidence="1">Belongs to the cation transport ATPase (P-type) (TC 3.A.3) family. Type IB subfamily.</text>
</comment>
<feature type="transmembrane region" description="Helical" evidence="2">
    <location>
        <begin position="120"/>
        <end position="143"/>
    </location>
</feature>
<dbReference type="Pfam" id="PF00122">
    <property type="entry name" value="E1-E2_ATPase"/>
    <property type="match status" value="1"/>
</dbReference>
<keyword evidence="2" id="KW-0812">Transmembrane</keyword>
<gene>
    <name evidence="4" type="ORF">DCAR_000943</name>
    <name evidence="5" type="ORF">DCAR_0100900</name>
</gene>
<evidence type="ECO:0000313" key="5">
    <source>
        <dbReference type="EMBL" id="WOG81749.1"/>
    </source>
</evidence>
<dbReference type="Gene3D" id="2.70.150.10">
    <property type="entry name" value="Calcium-transporting ATPase, cytoplasmic transduction domain A"/>
    <property type="match status" value="1"/>
</dbReference>
<organism evidence="4">
    <name type="scientific">Daucus carota subsp. sativus</name>
    <name type="common">Carrot</name>
    <dbReference type="NCBI Taxonomy" id="79200"/>
    <lineage>
        <taxon>Eukaryota</taxon>
        <taxon>Viridiplantae</taxon>
        <taxon>Streptophyta</taxon>
        <taxon>Embryophyta</taxon>
        <taxon>Tracheophyta</taxon>
        <taxon>Spermatophyta</taxon>
        <taxon>Magnoliopsida</taxon>
        <taxon>eudicotyledons</taxon>
        <taxon>Gunneridae</taxon>
        <taxon>Pentapetalae</taxon>
        <taxon>asterids</taxon>
        <taxon>campanulids</taxon>
        <taxon>Apiales</taxon>
        <taxon>Apiaceae</taxon>
        <taxon>Apioideae</taxon>
        <taxon>Scandiceae</taxon>
        <taxon>Daucinae</taxon>
        <taxon>Daucus</taxon>
        <taxon>Daucus sect. Daucus</taxon>
    </lineage>
</organism>
<feature type="transmembrane region" description="Helical" evidence="2">
    <location>
        <begin position="21"/>
        <end position="45"/>
    </location>
</feature>
<keyword evidence="2" id="KW-0472">Membrane</keyword>
<protein>
    <recommendedName>
        <fullName evidence="3">P-type ATPase A domain-containing protein</fullName>
    </recommendedName>
</protein>
<evidence type="ECO:0000313" key="6">
    <source>
        <dbReference type="Proteomes" id="UP000077755"/>
    </source>
</evidence>
<feature type="domain" description="P-type ATPase A" evidence="3">
    <location>
        <begin position="61"/>
        <end position="106"/>
    </location>
</feature>
<dbReference type="AlphaFoldDB" id="A0A166G062"/>
<dbReference type="PANTHER" id="PTHR48085:SF5">
    <property type="entry name" value="CADMIUM_ZINC-TRANSPORTING ATPASE HMA4-RELATED"/>
    <property type="match status" value="1"/>
</dbReference>
<evidence type="ECO:0000256" key="1">
    <source>
        <dbReference type="ARBA" id="ARBA00006024"/>
    </source>
</evidence>
<dbReference type="InterPro" id="IPR051014">
    <property type="entry name" value="Cation_Transport_ATPase_IB"/>
</dbReference>
<dbReference type="GO" id="GO:0016020">
    <property type="term" value="C:membrane"/>
    <property type="evidence" value="ECO:0007669"/>
    <property type="project" value="TreeGrafter"/>
</dbReference>
<evidence type="ECO:0000313" key="4">
    <source>
        <dbReference type="EMBL" id="KZN08397.1"/>
    </source>
</evidence>
<proteinExistence type="inferred from homology"/>
<dbReference type="InterPro" id="IPR008250">
    <property type="entry name" value="ATPase_P-typ_transduc_dom_A_sf"/>
</dbReference>
<dbReference type="SUPFAM" id="SSF81653">
    <property type="entry name" value="Calcium ATPase, transduction domain A"/>
    <property type="match status" value="1"/>
</dbReference>
<reference evidence="4" key="1">
    <citation type="journal article" date="2016" name="Nat. Genet.">
        <title>A high-quality carrot genome assembly provides new insights into carotenoid accumulation and asterid genome evolution.</title>
        <authorList>
            <person name="Iorizzo M."/>
            <person name="Ellison S."/>
            <person name="Senalik D."/>
            <person name="Zeng P."/>
            <person name="Satapoomin P."/>
            <person name="Huang J."/>
            <person name="Bowman M."/>
            <person name="Iovene M."/>
            <person name="Sanseverino W."/>
            <person name="Cavagnaro P."/>
            <person name="Yildiz M."/>
            <person name="Macko-Podgorni A."/>
            <person name="Moranska E."/>
            <person name="Grzebelus E."/>
            <person name="Grzebelus D."/>
            <person name="Ashrafi H."/>
            <person name="Zheng Z."/>
            <person name="Cheng S."/>
            <person name="Spooner D."/>
            <person name="Van Deynze A."/>
            <person name="Simon P."/>
        </authorList>
    </citation>
    <scope>NUCLEOTIDE SEQUENCE [LARGE SCALE GENOMIC DNA]</scope>
    <source>
        <tissue evidence="4">Leaf</tissue>
    </source>
</reference>
<dbReference type="InterPro" id="IPR059000">
    <property type="entry name" value="ATPase_P-type_domA"/>
</dbReference>
<dbReference type="GO" id="GO:0022857">
    <property type="term" value="F:transmembrane transporter activity"/>
    <property type="evidence" value="ECO:0007669"/>
    <property type="project" value="TreeGrafter"/>
</dbReference>